<dbReference type="InterPro" id="IPR001694">
    <property type="entry name" value="NADH_UbQ_OxRdtase_su1/FPO"/>
</dbReference>
<dbReference type="GO" id="GO:0003954">
    <property type="term" value="F:NADH dehydrogenase activity"/>
    <property type="evidence" value="ECO:0007669"/>
    <property type="project" value="TreeGrafter"/>
</dbReference>
<name>A0A4S5E0H0_9MICC</name>
<protein>
    <submittedName>
        <fullName evidence="6">NADH-quinone oxidoreductase subunit H</fullName>
    </submittedName>
</protein>
<keyword evidence="3" id="KW-1133">Transmembrane helix</keyword>
<keyword evidence="4" id="KW-0472">Membrane</keyword>
<evidence type="ECO:0000256" key="4">
    <source>
        <dbReference type="ARBA" id="ARBA00023136"/>
    </source>
</evidence>
<dbReference type="AlphaFoldDB" id="A0A4S5E0H0"/>
<evidence type="ECO:0000313" key="6">
    <source>
        <dbReference type="EMBL" id="THJ64808.1"/>
    </source>
</evidence>
<sequence length="311" mass="32924">MPDGVVQVGLLGPVVAAVLLGCVAFFAAALDGVFVARLERRPVRSGVASPVWEVARLLRQRRRSVVAADSLLWRVGVSGLLVVALLKVAVVPLGSWVVADLSVGVVWFNAMDVMVWALVWMAGWGANSAFSLVGGYRFLGQALSYELPLMFALTAPVVAAGSLRVGDIVTAQEGLWFVVWMPVAFLVFCAGVIAFSVWGPFSSALGRDIGGGVLVELSGVDRLLLLAGRYALLSAGAGLAVALFLGGGSGPFAPPWVWTLMKTLVVLLVFVGARRVFAVVRPDRLVEAAWMVFLPVVLLQVLFVSLVVVGR</sequence>
<comment type="caution">
    <text evidence="6">The sequence shown here is derived from an EMBL/GenBank/DDBJ whole genome shotgun (WGS) entry which is preliminary data.</text>
</comment>
<dbReference type="GO" id="GO:0005886">
    <property type="term" value="C:plasma membrane"/>
    <property type="evidence" value="ECO:0007669"/>
    <property type="project" value="UniProtKB-SubCell"/>
</dbReference>
<dbReference type="GO" id="GO:0009060">
    <property type="term" value="P:aerobic respiration"/>
    <property type="evidence" value="ECO:0007669"/>
    <property type="project" value="TreeGrafter"/>
</dbReference>
<dbReference type="EMBL" id="SSWH01000017">
    <property type="protein sequence ID" value="THJ64808.1"/>
    <property type="molecule type" value="Genomic_DNA"/>
</dbReference>
<accession>A0A4S5E0H0</accession>
<dbReference type="OrthoDB" id="5185879at2"/>
<comment type="similarity">
    <text evidence="5">Belongs to the complex I subunit 1 family.</text>
</comment>
<organism evidence="6 7">
    <name type="scientific">Arthrobacter echini</name>
    <dbReference type="NCBI Taxonomy" id="1529066"/>
    <lineage>
        <taxon>Bacteria</taxon>
        <taxon>Bacillati</taxon>
        <taxon>Actinomycetota</taxon>
        <taxon>Actinomycetes</taxon>
        <taxon>Micrococcales</taxon>
        <taxon>Micrococcaceae</taxon>
        <taxon>Arthrobacter</taxon>
    </lineage>
</organism>
<dbReference type="PANTHER" id="PTHR11432">
    <property type="entry name" value="NADH DEHYDROGENASE SUBUNIT 1"/>
    <property type="match status" value="1"/>
</dbReference>
<comment type="subcellular location">
    <subcellularLocation>
        <location evidence="5">Cell membrane</location>
        <topology evidence="5">Multi-pass membrane protein</topology>
    </subcellularLocation>
    <subcellularLocation>
        <location evidence="1">Membrane</location>
        <topology evidence="1">Multi-pass membrane protein</topology>
    </subcellularLocation>
</comment>
<dbReference type="Pfam" id="PF00146">
    <property type="entry name" value="NADHdh"/>
    <property type="match status" value="1"/>
</dbReference>
<dbReference type="PANTHER" id="PTHR11432:SF3">
    <property type="entry name" value="NADH-UBIQUINONE OXIDOREDUCTASE CHAIN 1"/>
    <property type="match status" value="1"/>
</dbReference>
<keyword evidence="5" id="KW-0520">NAD</keyword>
<evidence type="ECO:0000256" key="2">
    <source>
        <dbReference type="ARBA" id="ARBA00022692"/>
    </source>
</evidence>
<reference evidence="6 7" key="1">
    <citation type="submission" date="2019-04" db="EMBL/GenBank/DDBJ databases">
        <authorList>
            <person name="Liu Q."/>
            <person name="Xin Y.-H."/>
        </authorList>
    </citation>
    <scope>NUCLEOTIDE SEQUENCE [LARGE SCALE GENOMIC DNA]</scope>
    <source>
        <strain evidence="6 7">AM23</strain>
    </source>
</reference>
<evidence type="ECO:0000256" key="1">
    <source>
        <dbReference type="ARBA" id="ARBA00004141"/>
    </source>
</evidence>
<evidence type="ECO:0000256" key="5">
    <source>
        <dbReference type="RuleBase" id="RU000471"/>
    </source>
</evidence>
<gene>
    <name evidence="6" type="ORF">E8P82_14030</name>
</gene>
<dbReference type="Proteomes" id="UP000305233">
    <property type="component" value="Unassembled WGS sequence"/>
</dbReference>
<evidence type="ECO:0000256" key="3">
    <source>
        <dbReference type="ARBA" id="ARBA00022989"/>
    </source>
</evidence>
<keyword evidence="2 5" id="KW-0812">Transmembrane</keyword>
<dbReference type="RefSeq" id="WP_136455678.1">
    <property type="nucleotide sequence ID" value="NZ_SSWH01000017.1"/>
</dbReference>
<proteinExistence type="inferred from homology"/>
<keyword evidence="7" id="KW-1185">Reference proteome</keyword>
<evidence type="ECO:0000313" key="7">
    <source>
        <dbReference type="Proteomes" id="UP000305233"/>
    </source>
</evidence>